<dbReference type="AlphaFoldDB" id="A0A830H5J4"/>
<dbReference type="Pfam" id="PF13385">
    <property type="entry name" value="Laminin_G_3"/>
    <property type="match status" value="1"/>
</dbReference>
<dbReference type="EMBL" id="BNJQ01000003">
    <property type="protein sequence ID" value="GHP02304.1"/>
    <property type="molecule type" value="Genomic_DNA"/>
</dbReference>
<sequence>MLRRARVPLKVLLAVLSLRAASQAQDLAVYPSNENAPYDTHPSNAQYDARLAGLLDRKTGLYASSRSFTPGRTSWRTDVRLERSETFGEEAWEASAQSAAVALNQVGDFIAVSNLSLARTPFAVEMWVRRNRNADATRQVLASQGVRKVGQGFEWAITSNALEFTFFASAKATCGARRALAPEPGTWTHLAVSYDDGKVPVSVAAQTTQLRQRRTLQVRTASVFRDGKLVGSCRMSRQYLGPARGASASWSDLRFGVGAGRTSMDEAGLAFRGAMAEIRVWRGAALSARLLRAFHTLSGEASFSTHPARHFLVGSWLGRGVTSTDEEMRRLADASTHHNHARMMGRTLVITGPPRRVVYVEDVAVAVEEDLVRAARRDGPVGGVRWYGQVPDAQSMHGTIAEYRPMSSARQHSTSVSKYVAANRPNNAWNLAAK</sequence>
<name>A0A830H5J4_9CHLO</name>
<dbReference type="InterPro" id="IPR013320">
    <property type="entry name" value="ConA-like_dom_sf"/>
</dbReference>
<evidence type="ECO:0000313" key="2">
    <source>
        <dbReference type="EMBL" id="GHP02304.1"/>
    </source>
</evidence>
<dbReference type="Gene3D" id="2.60.120.200">
    <property type="match status" value="1"/>
</dbReference>
<comment type="caution">
    <text evidence="2">The sequence shown here is derived from an EMBL/GenBank/DDBJ whole genome shotgun (WGS) entry which is preliminary data.</text>
</comment>
<feature type="chain" id="PRO_5032819750" description="LamG-like jellyroll fold domain-containing protein" evidence="1">
    <location>
        <begin position="25"/>
        <end position="434"/>
    </location>
</feature>
<dbReference type="SUPFAM" id="SSF49899">
    <property type="entry name" value="Concanavalin A-like lectins/glucanases"/>
    <property type="match status" value="1"/>
</dbReference>
<evidence type="ECO:0008006" key="4">
    <source>
        <dbReference type="Google" id="ProtNLM"/>
    </source>
</evidence>
<proteinExistence type="predicted"/>
<evidence type="ECO:0000313" key="3">
    <source>
        <dbReference type="Proteomes" id="UP000660262"/>
    </source>
</evidence>
<dbReference type="Proteomes" id="UP000660262">
    <property type="component" value="Unassembled WGS sequence"/>
</dbReference>
<feature type="signal peptide" evidence="1">
    <location>
        <begin position="1"/>
        <end position="24"/>
    </location>
</feature>
<organism evidence="2 3">
    <name type="scientific">Pycnococcus provasolii</name>
    <dbReference type="NCBI Taxonomy" id="41880"/>
    <lineage>
        <taxon>Eukaryota</taxon>
        <taxon>Viridiplantae</taxon>
        <taxon>Chlorophyta</taxon>
        <taxon>Pseudoscourfieldiophyceae</taxon>
        <taxon>Pseudoscourfieldiales</taxon>
        <taxon>Pycnococcaceae</taxon>
        <taxon>Pycnococcus</taxon>
    </lineage>
</organism>
<evidence type="ECO:0000256" key="1">
    <source>
        <dbReference type="SAM" id="SignalP"/>
    </source>
</evidence>
<protein>
    <recommendedName>
        <fullName evidence="4">LamG-like jellyroll fold domain-containing protein</fullName>
    </recommendedName>
</protein>
<reference evidence="2" key="1">
    <citation type="submission" date="2020-10" db="EMBL/GenBank/DDBJ databases">
        <title>Unveiling of a novel bifunctional photoreceptor, Dualchrome1, isolated from a cosmopolitan green alga.</title>
        <authorList>
            <person name="Suzuki S."/>
            <person name="Kawachi M."/>
        </authorList>
    </citation>
    <scope>NUCLEOTIDE SEQUENCE</scope>
    <source>
        <strain evidence="2">NIES 2893</strain>
    </source>
</reference>
<keyword evidence="3" id="KW-1185">Reference proteome</keyword>
<gene>
    <name evidence="2" type="ORF">PPROV_000106100</name>
</gene>
<accession>A0A830H5J4</accession>
<keyword evidence="1" id="KW-0732">Signal</keyword>